<reference evidence="1" key="1">
    <citation type="submission" date="2020-03" db="EMBL/GenBank/DDBJ databases">
        <authorList>
            <person name="Guo F."/>
        </authorList>
    </citation>
    <scope>NUCLEOTIDE SEQUENCE</scope>
    <source>
        <strain evidence="1">JCM 30134</strain>
    </source>
</reference>
<organism evidence="1 2">
    <name type="scientific">Pseudomaricurvus hydrocarbonicus</name>
    <dbReference type="NCBI Taxonomy" id="1470433"/>
    <lineage>
        <taxon>Bacteria</taxon>
        <taxon>Pseudomonadati</taxon>
        <taxon>Pseudomonadota</taxon>
        <taxon>Gammaproteobacteria</taxon>
        <taxon>Cellvibrionales</taxon>
        <taxon>Cellvibrionaceae</taxon>
        <taxon>Pseudomaricurvus</taxon>
    </lineage>
</organism>
<dbReference type="Pfam" id="PF06764">
    <property type="entry name" value="DUF1223"/>
    <property type="match status" value="1"/>
</dbReference>
<evidence type="ECO:0000313" key="1">
    <source>
        <dbReference type="EMBL" id="NHO67044.1"/>
    </source>
</evidence>
<keyword evidence="2" id="KW-1185">Reference proteome</keyword>
<comment type="caution">
    <text evidence="1">The sequence shown here is derived from an EMBL/GenBank/DDBJ whole genome shotgun (WGS) entry which is preliminary data.</text>
</comment>
<proteinExistence type="predicted"/>
<sequence>MAMILTTPAAVAQQLKSPVEIITGEPTHQVFDSGRAQVTLLELFSSQGCSSCPPAERWISQLKTDDRLWSHVVPVVFHVDYWDYLGWPDPYASLQHSQRQRLYQIHGRSNAVYTPGFMLSGKEWTGWFQNPALPELPSGSPGQLIVKRDGRNLEARFTSDGDYRALVLNVAVLGCDLVTEIKKGENSGLLMDQDFVVLSHQTYKSSDGSWDVHLPKTSVEGTRAVAFWVSEAMDPVPIQATGGWLPP</sequence>
<accession>A0A9E5MMM9</accession>
<name>A0A9E5MMM9_9GAMM</name>
<protein>
    <submittedName>
        <fullName evidence="1">DUF1223 domain-containing protein</fullName>
    </submittedName>
</protein>
<dbReference type="AlphaFoldDB" id="A0A9E5MMM9"/>
<dbReference type="EMBL" id="JAAONZ010000014">
    <property type="protein sequence ID" value="NHO67044.1"/>
    <property type="molecule type" value="Genomic_DNA"/>
</dbReference>
<gene>
    <name evidence="1" type="ORF">G8770_15955</name>
</gene>
<dbReference type="PANTHER" id="PTHR36057:SF1">
    <property type="entry name" value="LIPOPROTEIN LIPID ATTACHMENT SITE-LIKE PROTEIN, PUTATIVE (DUF1223)-RELATED"/>
    <property type="match status" value="1"/>
</dbReference>
<evidence type="ECO:0000313" key="2">
    <source>
        <dbReference type="Proteomes" id="UP000787472"/>
    </source>
</evidence>
<dbReference type="SUPFAM" id="SSF52833">
    <property type="entry name" value="Thioredoxin-like"/>
    <property type="match status" value="1"/>
</dbReference>
<dbReference type="InterPro" id="IPR010634">
    <property type="entry name" value="DUF1223"/>
</dbReference>
<dbReference type="PANTHER" id="PTHR36057">
    <property type="match status" value="1"/>
</dbReference>
<dbReference type="InterPro" id="IPR036249">
    <property type="entry name" value="Thioredoxin-like_sf"/>
</dbReference>
<dbReference type="Proteomes" id="UP000787472">
    <property type="component" value="Unassembled WGS sequence"/>
</dbReference>